<dbReference type="PANTHER" id="PTHR21818">
    <property type="entry name" value="BC025462 PROTEIN"/>
    <property type="match status" value="1"/>
</dbReference>
<accession>A0AAW2ZMJ8</accession>
<dbReference type="EMBL" id="JAOPGA020001618">
    <property type="protein sequence ID" value="KAL0489929.1"/>
    <property type="molecule type" value="Genomic_DNA"/>
</dbReference>
<proteinExistence type="predicted"/>
<dbReference type="InterPro" id="IPR026171">
    <property type="entry name" value="FANCI"/>
</dbReference>
<feature type="region of interest" description="Disordered" evidence="1">
    <location>
        <begin position="181"/>
        <end position="200"/>
    </location>
</feature>
<evidence type="ECO:0000256" key="1">
    <source>
        <dbReference type="SAM" id="MobiDB-lite"/>
    </source>
</evidence>
<dbReference type="Pfam" id="PF14678">
    <property type="entry name" value="FANCI_S4"/>
    <property type="match status" value="1"/>
</dbReference>
<evidence type="ECO:0000259" key="2">
    <source>
        <dbReference type="Pfam" id="PF14678"/>
    </source>
</evidence>
<feature type="domain" description="FANCI solenoid 4" evidence="2">
    <location>
        <begin position="2"/>
        <end position="254"/>
    </location>
</feature>
<feature type="compositionally biased region" description="Basic and acidic residues" evidence="1">
    <location>
        <begin position="252"/>
        <end position="270"/>
    </location>
</feature>
<comment type="caution">
    <text evidence="3">The sequence shown here is derived from an EMBL/GenBank/DDBJ whole genome shotgun (WGS) entry which is preliminary data.</text>
</comment>
<dbReference type="InterPro" id="IPR029314">
    <property type="entry name" value="FANCI_S4"/>
</dbReference>
<dbReference type="GO" id="GO:0006281">
    <property type="term" value="P:DNA repair"/>
    <property type="evidence" value="ECO:0007669"/>
    <property type="project" value="InterPro"/>
</dbReference>
<evidence type="ECO:0000313" key="3">
    <source>
        <dbReference type="EMBL" id="KAL0489929.1"/>
    </source>
</evidence>
<dbReference type="GO" id="GO:0070182">
    <property type="term" value="F:DNA polymerase binding"/>
    <property type="evidence" value="ECO:0007669"/>
    <property type="project" value="TreeGrafter"/>
</dbReference>
<dbReference type="Proteomes" id="UP001431209">
    <property type="component" value="Unassembled WGS sequence"/>
</dbReference>
<organism evidence="3 4">
    <name type="scientific">Acrasis kona</name>
    <dbReference type="NCBI Taxonomy" id="1008807"/>
    <lineage>
        <taxon>Eukaryota</taxon>
        <taxon>Discoba</taxon>
        <taxon>Heterolobosea</taxon>
        <taxon>Tetramitia</taxon>
        <taxon>Eutetramitia</taxon>
        <taxon>Acrasidae</taxon>
        <taxon>Acrasis</taxon>
    </lineage>
</organism>
<dbReference type="PANTHER" id="PTHR21818:SF0">
    <property type="entry name" value="FANCONI ANEMIA GROUP I PROTEIN"/>
    <property type="match status" value="1"/>
</dbReference>
<dbReference type="AlphaFoldDB" id="A0AAW2ZMJ8"/>
<reference evidence="3 4" key="1">
    <citation type="submission" date="2024-03" db="EMBL/GenBank/DDBJ databases">
        <title>The Acrasis kona genome and developmental transcriptomes reveal deep origins of eukaryotic multicellular pathways.</title>
        <authorList>
            <person name="Sheikh S."/>
            <person name="Fu C.-J."/>
            <person name="Brown M.W."/>
            <person name="Baldauf S.L."/>
        </authorList>
    </citation>
    <scope>NUCLEOTIDE SEQUENCE [LARGE SCALE GENOMIC DNA]</scope>
    <source>
        <strain evidence="3 4">ATCC MYA-3509</strain>
    </source>
</reference>
<name>A0AAW2ZMJ8_9EUKA</name>
<protein>
    <recommendedName>
        <fullName evidence="2">FANCI solenoid 4 domain-containing protein</fullName>
    </recommendedName>
</protein>
<feature type="region of interest" description="Disordered" evidence="1">
    <location>
        <begin position="252"/>
        <end position="368"/>
    </location>
</feature>
<sequence length="368" mass="42091">MIQQLASDIRVELGEDDATTQNDTEFKYEIVVNQGHPCCNAVLDSLDSIVEFMEFEWDRYLWLRHESELAQKSNHQDEVFVNRLSNIKINLEKSIHTRIDSIVDVFEQLLRASIESPTLEKMLTALLRLYKLLTTITKTNLSNVNHLKNKKSLLCPEYQQLVDSSCQKLTEHVYKLINKMNSQQGTDTSNKKSKKDSRAKIGRDLKMIPDLIFHIEQYELELIKLSKDTGVNLVQNLKRSTVREFKINTEQVKEVETKEEKQGSEDEAAPKKKTTRKKKANADQDDAAQEKPKKSRAKAAAADGDAEKPKKRGGKAKAATDDGEEDKPKAKKSRAKSTETAATKKRKREILEAMRDDQDEEKTKKSKK</sequence>
<gene>
    <name evidence="3" type="ORF">AKO1_005462</name>
</gene>
<keyword evidence="4" id="KW-1185">Reference proteome</keyword>
<evidence type="ECO:0000313" key="4">
    <source>
        <dbReference type="Proteomes" id="UP001431209"/>
    </source>
</evidence>